<evidence type="ECO:0000313" key="3">
    <source>
        <dbReference type="Proteomes" id="UP000325315"/>
    </source>
</evidence>
<dbReference type="PANTHER" id="PTHR46148:SF44">
    <property type="entry name" value="GAG-POL POLYPROTEIN"/>
    <property type="match status" value="1"/>
</dbReference>
<sequence>MAPYDTLYGRKCRTSLYWTKLSDKKISDRKKSYANLKRKDIEFQVKEKVFLKVSPWKKVLCFGRKGKLSSRFIGPYKIIERIGLVAY</sequence>
<comment type="caution">
    <text evidence="2">The sequence shown here is derived from an EMBL/GenBank/DDBJ whole genome shotgun (WGS) entry which is preliminary data.</text>
</comment>
<proteinExistence type="predicted"/>
<dbReference type="InterPro" id="IPR056924">
    <property type="entry name" value="SH3_Tf2-1"/>
</dbReference>
<evidence type="ECO:0000259" key="1">
    <source>
        <dbReference type="Pfam" id="PF24626"/>
    </source>
</evidence>
<dbReference type="Proteomes" id="UP000325315">
    <property type="component" value="Unassembled WGS sequence"/>
</dbReference>
<gene>
    <name evidence="2" type="ORF">EPI10_016548</name>
</gene>
<dbReference type="OrthoDB" id="996762at2759"/>
<protein>
    <submittedName>
        <fullName evidence="2">DNA/RNA polymerase superfamily protein</fullName>
    </submittedName>
</protein>
<name>A0A5B6VPB5_9ROSI</name>
<dbReference type="AlphaFoldDB" id="A0A5B6VPB5"/>
<keyword evidence="3" id="KW-1185">Reference proteome</keyword>
<organism evidence="2 3">
    <name type="scientific">Gossypium australe</name>
    <dbReference type="NCBI Taxonomy" id="47621"/>
    <lineage>
        <taxon>Eukaryota</taxon>
        <taxon>Viridiplantae</taxon>
        <taxon>Streptophyta</taxon>
        <taxon>Embryophyta</taxon>
        <taxon>Tracheophyta</taxon>
        <taxon>Spermatophyta</taxon>
        <taxon>Magnoliopsida</taxon>
        <taxon>eudicotyledons</taxon>
        <taxon>Gunneridae</taxon>
        <taxon>Pentapetalae</taxon>
        <taxon>rosids</taxon>
        <taxon>malvids</taxon>
        <taxon>Malvales</taxon>
        <taxon>Malvaceae</taxon>
        <taxon>Malvoideae</taxon>
        <taxon>Gossypium</taxon>
    </lineage>
</organism>
<dbReference type="EMBL" id="SMMG02000006">
    <property type="protein sequence ID" value="KAA3470874.1"/>
    <property type="molecule type" value="Genomic_DNA"/>
</dbReference>
<reference evidence="3" key="1">
    <citation type="journal article" date="2019" name="Plant Biotechnol. J.">
        <title>Genome sequencing of the Australian wild diploid species Gossypium australe highlights disease resistance and delayed gland morphogenesis.</title>
        <authorList>
            <person name="Cai Y."/>
            <person name="Cai X."/>
            <person name="Wang Q."/>
            <person name="Wang P."/>
            <person name="Zhang Y."/>
            <person name="Cai C."/>
            <person name="Xu Y."/>
            <person name="Wang K."/>
            <person name="Zhou Z."/>
            <person name="Wang C."/>
            <person name="Geng S."/>
            <person name="Li B."/>
            <person name="Dong Q."/>
            <person name="Hou Y."/>
            <person name="Wang H."/>
            <person name="Ai P."/>
            <person name="Liu Z."/>
            <person name="Yi F."/>
            <person name="Sun M."/>
            <person name="An G."/>
            <person name="Cheng J."/>
            <person name="Zhang Y."/>
            <person name="Shi Q."/>
            <person name="Xie Y."/>
            <person name="Shi X."/>
            <person name="Chang Y."/>
            <person name="Huang F."/>
            <person name="Chen Y."/>
            <person name="Hong S."/>
            <person name="Mi L."/>
            <person name="Sun Q."/>
            <person name="Zhang L."/>
            <person name="Zhou B."/>
            <person name="Peng R."/>
            <person name="Zhang X."/>
            <person name="Liu F."/>
        </authorList>
    </citation>
    <scope>NUCLEOTIDE SEQUENCE [LARGE SCALE GENOMIC DNA]</scope>
    <source>
        <strain evidence="3">cv. PA1801</strain>
    </source>
</reference>
<dbReference type="PANTHER" id="PTHR46148">
    <property type="entry name" value="CHROMO DOMAIN-CONTAINING PROTEIN"/>
    <property type="match status" value="1"/>
</dbReference>
<accession>A0A5B6VPB5</accession>
<evidence type="ECO:0000313" key="2">
    <source>
        <dbReference type="EMBL" id="KAA3470874.1"/>
    </source>
</evidence>
<dbReference type="Pfam" id="PF24626">
    <property type="entry name" value="SH3_Tf2-1"/>
    <property type="match status" value="1"/>
</dbReference>
<feature type="domain" description="Tf2-1-like SH3-like" evidence="1">
    <location>
        <begin position="47"/>
        <end position="87"/>
    </location>
</feature>